<proteinExistence type="inferred from homology"/>
<gene>
    <name evidence="8 11" type="primary">htpG</name>
    <name evidence="11" type="ORF">G4Z02_01635</name>
</gene>
<dbReference type="InterPro" id="IPR020575">
    <property type="entry name" value="Hsp90_N"/>
</dbReference>
<dbReference type="GO" id="GO:0005524">
    <property type="term" value="F:ATP binding"/>
    <property type="evidence" value="ECO:0007669"/>
    <property type="project" value="UniProtKB-UniRule"/>
</dbReference>
<dbReference type="GO" id="GO:0140662">
    <property type="term" value="F:ATP-dependent protein folding chaperone"/>
    <property type="evidence" value="ECO:0007669"/>
    <property type="project" value="InterPro"/>
</dbReference>
<dbReference type="Proteomes" id="UP000514720">
    <property type="component" value="Chromosome"/>
</dbReference>
<dbReference type="InterPro" id="IPR001404">
    <property type="entry name" value="Hsp90_fam"/>
</dbReference>
<sequence length="632" mass="73384">MAKTKQFKTESKKLLDLMVHSIYTHKEIFLRELISNASDAIDKRHYIALTDADKADEYEIFLEFDKDKRTITITDNGVGLTEEELINNLGTIAKSGSKEFQEGLDNADIEIIGQFGVGFYSAFMVSKKVTVITKSINSDQAYKWVSTGSASYTISESEKDDFGTTIILELRDNNDETEENYDEFLSEYKLKNLVKKYSDYIRYPIKMDVTKTDYPEDKDADPITYSETETLNSMIPLWRRNKSNIKEEEYNDFYKHQFNDYEEPMRVIHTKVEGLTTYTSLLFIPKHAPFDLYSEKYEKGLQLYSKGVFIMDKNKSLIPDYFRFVKGLVDSSDLSLNISREMLQHDRLLKKIASNVETKIKNELEKMLKNEREQYNEFYKIYGINLKYGIYEGFGMNKEKLQDLIMFKTTKSDEFKTLQEYIDDMREGQEHIYYASGKTKDSILALPQMDLIIDKDYEVLLFTDDIDEFMVNILMKYNDKTFKSINQGDLDLIDKKAQKKVDKLTKEKQSLLDALKEGLEGKVENVVLSKRLKDSPVCLVSGEGLSMEMEKVLQQLPNKPDAKAQRILEINPNHELFQTLESIHETAPENINKYATILYNQALLIEGLPLDNPVEFSNLMVELMIERNKNVS</sequence>
<dbReference type="KEGG" id="xcl:G4Z02_01635"/>
<feature type="binding site" evidence="9">
    <location>
        <position position="164"/>
    </location>
    <ligand>
        <name>ATP</name>
        <dbReference type="ChEBI" id="CHEBI:30616"/>
    </ligand>
</feature>
<comment type="subcellular location">
    <subcellularLocation>
        <location evidence="1 8">Cytoplasm</location>
    </subcellularLocation>
</comment>
<comment type="similarity">
    <text evidence="2 8">Belongs to the heat shock protein 90 family.</text>
</comment>
<feature type="binding site" evidence="9">
    <location>
        <position position="88"/>
    </location>
    <ligand>
        <name>ATP</name>
        <dbReference type="ChEBI" id="CHEBI:30616"/>
    </ligand>
</feature>
<keyword evidence="12" id="KW-1185">Reference proteome</keyword>
<evidence type="ECO:0000313" key="11">
    <source>
        <dbReference type="EMBL" id="QMS84500.1"/>
    </source>
</evidence>
<comment type="caution">
    <text evidence="8">Lacks conserved residue(s) required for the propagation of feature annotation.</text>
</comment>
<accession>A0A7L7KNZ7</accession>
<organism evidence="11 12">
    <name type="scientific">Candidatus Xianfuyuplasma coldseepsis</name>
    <dbReference type="NCBI Taxonomy" id="2782163"/>
    <lineage>
        <taxon>Bacteria</taxon>
        <taxon>Bacillati</taxon>
        <taxon>Mycoplasmatota</taxon>
        <taxon>Mollicutes</taxon>
        <taxon>Candidatus Izemoplasmatales</taxon>
        <taxon>Candidatus Izemoplasmataceae</taxon>
        <taxon>Candidatus Xianfuyuplasma</taxon>
    </lineage>
</organism>
<keyword evidence="4 8" id="KW-0547">Nucleotide-binding</keyword>
<dbReference type="Gene3D" id="1.20.120.790">
    <property type="entry name" value="Heat shock protein 90, C-terminal domain"/>
    <property type="match status" value="1"/>
</dbReference>
<feature type="binding site" evidence="9">
    <location>
        <position position="340"/>
    </location>
    <ligand>
        <name>ATP</name>
        <dbReference type="ChEBI" id="CHEBI:30616"/>
    </ligand>
</feature>
<dbReference type="CDD" id="cd16927">
    <property type="entry name" value="HATPase_Hsp90-like"/>
    <property type="match status" value="1"/>
</dbReference>
<dbReference type="Gene3D" id="3.30.565.10">
    <property type="entry name" value="Histidine kinase-like ATPase, C-terminal domain"/>
    <property type="match status" value="1"/>
</dbReference>
<feature type="binding site" evidence="9">
    <location>
        <begin position="114"/>
        <end position="119"/>
    </location>
    <ligand>
        <name>ATP</name>
        <dbReference type="ChEBI" id="CHEBI:30616"/>
    </ligand>
</feature>
<evidence type="ECO:0000256" key="4">
    <source>
        <dbReference type="ARBA" id="ARBA00022741"/>
    </source>
</evidence>
<dbReference type="FunFam" id="3.30.565.10:FF:000009">
    <property type="entry name" value="Molecular chaperone HtpG"/>
    <property type="match status" value="1"/>
</dbReference>
<evidence type="ECO:0000256" key="5">
    <source>
        <dbReference type="ARBA" id="ARBA00022840"/>
    </source>
</evidence>
<protein>
    <recommendedName>
        <fullName evidence="8">Chaperone protein HtpG</fullName>
    </recommendedName>
    <alternativeName>
        <fullName evidence="8">Heat shock protein HtpG</fullName>
    </alternativeName>
    <alternativeName>
        <fullName evidence="8">High temperature protein G</fullName>
    </alternativeName>
</protein>
<feature type="binding site" evidence="9">
    <location>
        <position position="94"/>
    </location>
    <ligand>
        <name>ATP</name>
        <dbReference type="ChEBI" id="CHEBI:30616"/>
    </ligand>
</feature>
<name>A0A7L7KNZ7_9MOLU</name>
<dbReference type="GO" id="GO:0016887">
    <property type="term" value="F:ATP hydrolysis activity"/>
    <property type="evidence" value="ECO:0007669"/>
    <property type="project" value="InterPro"/>
</dbReference>
<dbReference type="SUPFAM" id="SSF55874">
    <property type="entry name" value="ATPase domain of HSP90 chaperone/DNA topoisomerase II/histidine kinase"/>
    <property type="match status" value="1"/>
</dbReference>
<keyword evidence="5 8" id="KW-0067">ATP-binding</keyword>
<dbReference type="SUPFAM" id="SSF54211">
    <property type="entry name" value="Ribosomal protein S5 domain 2-like"/>
    <property type="match status" value="1"/>
</dbReference>
<evidence type="ECO:0000256" key="1">
    <source>
        <dbReference type="ARBA" id="ARBA00004496"/>
    </source>
</evidence>
<dbReference type="EMBL" id="CP048914">
    <property type="protein sequence ID" value="QMS84500.1"/>
    <property type="molecule type" value="Genomic_DNA"/>
</dbReference>
<evidence type="ECO:0000259" key="10">
    <source>
        <dbReference type="SMART" id="SM00387"/>
    </source>
</evidence>
<dbReference type="Pfam" id="PF13589">
    <property type="entry name" value="HATPase_c_3"/>
    <property type="match status" value="1"/>
</dbReference>
<keyword evidence="7 8" id="KW-0143">Chaperone</keyword>
<dbReference type="PANTHER" id="PTHR11528">
    <property type="entry name" value="HEAT SHOCK PROTEIN 90 FAMILY MEMBER"/>
    <property type="match status" value="1"/>
</dbReference>
<dbReference type="PRINTS" id="PR00775">
    <property type="entry name" value="HEATSHOCK90"/>
</dbReference>
<evidence type="ECO:0000313" key="12">
    <source>
        <dbReference type="Proteomes" id="UP000514720"/>
    </source>
</evidence>
<keyword evidence="3 8" id="KW-0963">Cytoplasm</keyword>
<feature type="binding site" evidence="9">
    <location>
        <position position="36"/>
    </location>
    <ligand>
        <name>ATP</name>
        <dbReference type="ChEBI" id="CHEBI:30616"/>
    </ligand>
</feature>
<dbReference type="NCBIfam" id="NF003555">
    <property type="entry name" value="PRK05218.1"/>
    <property type="match status" value="1"/>
</dbReference>
<dbReference type="AlphaFoldDB" id="A0A7L7KNZ7"/>
<feature type="binding site" evidence="9">
    <location>
        <position position="75"/>
    </location>
    <ligand>
        <name>ATP</name>
        <dbReference type="ChEBI" id="CHEBI:30616"/>
    </ligand>
</feature>
<feature type="binding site" evidence="9">
    <location>
        <position position="32"/>
    </location>
    <ligand>
        <name>ATP</name>
        <dbReference type="ChEBI" id="CHEBI:30616"/>
    </ligand>
</feature>
<dbReference type="GO" id="GO:0051082">
    <property type="term" value="F:unfolded protein binding"/>
    <property type="evidence" value="ECO:0007669"/>
    <property type="project" value="UniProtKB-UniRule"/>
</dbReference>
<keyword evidence="6 8" id="KW-0346">Stress response</keyword>
<comment type="function">
    <text evidence="8">Molecular chaperone. Has ATPase activity.</text>
</comment>
<dbReference type="PIRSF" id="PIRSF002583">
    <property type="entry name" value="Hsp90"/>
    <property type="match status" value="1"/>
</dbReference>
<dbReference type="RefSeq" id="WP_258878113.1">
    <property type="nucleotide sequence ID" value="NZ_CP048914.1"/>
</dbReference>
<evidence type="ECO:0000256" key="6">
    <source>
        <dbReference type="ARBA" id="ARBA00023016"/>
    </source>
</evidence>
<evidence type="ECO:0000256" key="9">
    <source>
        <dbReference type="PIRSR" id="PIRSR002583-1"/>
    </source>
</evidence>
<dbReference type="Gene3D" id="3.30.230.80">
    <property type="match status" value="1"/>
</dbReference>
<reference evidence="11 12" key="1">
    <citation type="submission" date="2020-02" db="EMBL/GenBank/DDBJ databases">
        <authorList>
            <person name="Zheng R.K."/>
            <person name="Sun C.M."/>
        </authorList>
    </citation>
    <scope>NUCLEOTIDE SEQUENCE [LARGE SCALE GENOMIC DNA]</scope>
    <source>
        <strain evidence="12">zrk13</strain>
    </source>
</reference>
<dbReference type="Pfam" id="PF00183">
    <property type="entry name" value="HSP90"/>
    <property type="match status" value="1"/>
</dbReference>
<dbReference type="HAMAP" id="MF_00505">
    <property type="entry name" value="HSP90"/>
    <property type="match status" value="1"/>
</dbReference>
<dbReference type="SMART" id="SM00387">
    <property type="entry name" value="HATPase_c"/>
    <property type="match status" value="1"/>
</dbReference>
<dbReference type="SUPFAM" id="SSF110942">
    <property type="entry name" value="HSP90 C-terminal domain"/>
    <property type="match status" value="1"/>
</dbReference>
<feature type="binding site" evidence="9">
    <location>
        <begin position="95"/>
        <end position="96"/>
    </location>
    <ligand>
        <name>ATP</name>
        <dbReference type="ChEBI" id="CHEBI:30616"/>
    </ligand>
</feature>
<comment type="subunit">
    <text evidence="8">Homodimer.</text>
</comment>
<dbReference type="InterPro" id="IPR036890">
    <property type="entry name" value="HATPase_C_sf"/>
</dbReference>
<feature type="region of interest" description="C" evidence="8">
    <location>
        <begin position="552"/>
        <end position="632"/>
    </location>
</feature>
<feature type="domain" description="Histidine kinase/HSP90-like ATPase" evidence="10">
    <location>
        <begin position="25"/>
        <end position="174"/>
    </location>
</feature>
<dbReference type="InterPro" id="IPR020568">
    <property type="entry name" value="Ribosomal_Su5_D2-typ_SF"/>
</dbReference>
<evidence type="ECO:0000256" key="7">
    <source>
        <dbReference type="ARBA" id="ARBA00023186"/>
    </source>
</evidence>
<evidence type="ECO:0000256" key="3">
    <source>
        <dbReference type="ARBA" id="ARBA00022490"/>
    </source>
</evidence>
<dbReference type="InterPro" id="IPR003594">
    <property type="entry name" value="HATPase_dom"/>
</dbReference>
<dbReference type="Gene3D" id="3.40.50.11260">
    <property type="match status" value="1"/>
</dbReference>
<dbReference type="InterPro" id="IPR037196">
    <property type="entry name" value="HSP90_C"/>
</dbReference>
<dbReference type="GO" id="GO:0005737">
    <property type="term" value="C:cytoplasm"/>
    <property type="evidence" value="ECO:0007669"/>
    <property type="project" value="UniProtKB-SubCell"/>
</dbReference>
<dbReference type="PROSITE" id="PS00298">
    <property type="entry name" value="HSP90"/>
    <property type="match status" value="1"/>
</dbReference>
<evidence type="ECO:0000256" key="8">
    <source>
        <dbReference type="HAMAP-Rule" id="MF_00505"/>
    </source>
</evidence>
<evidence type="ECO:0000256" key="2">
    <source>
        <dbReference type="ARBA" id="ARBA00008239"/>
    </source>
</evidence>
<feature type="region of interest" description="A; substrate-binding" evidence="8">
    <location>
        <begin position="1"/>
        <end position="340"/>
    </location>
</feature>
<dbReference type="InterPro" id="IPR019805">
    <property type="entry name" value="Heat_shock_protein_90_CS"/>
</dbReference>